<dbReference type="SMART" id="SM00636">
    <property type="entry name" value="Glyco_18"/>
    <property type="match status" value="1"/>
</dbReference>
<proteinExistence type="predicted"/>
<feature type="domain" description="LysM" evidence="6">
    <location>
        <begin position="150"/>
        <end position="194"/>
    </location>
</feature>
<keyword evidence="9" id="KW-1185">Reference proteome</keyword>
<dbReference type="GO" id="GO:0008061">
    <property type="term" value="F:chitin binding"/>
    <property type="evidence" value="ECO:0007669"/>
    <property type="project" value="InterPro"/>
</dbReference>
<dbReference type="InterPro" id="IPR011583">
    <property type="entry name" value="Chitinase_II/V-like_cat"/>
</dbReference>
<evidence type="ECO:0000313" key="8">
    <source>
        <dbReference type="EMBL" id="KAK9839101.1"/>
    </source>
</evidence>
<name>A0AAW1RZB6_9CHLO</name>
<dbReference type="SUPFAM" id="SSF51445">
    <property type="entry name" value="(Trans)glycosidases"/>
    <property type="match status" value="1"/>
</dbReference>
<dbReference type="PROSITE" id="PS51782">
    <property type="entry name" value="LYSM"/>
    <property type="match status" value="5"/>
</dbReference>
<feature type="region of interest" description="Disordered" evidence="4">
    <location>
        <begin position="122"/>
        <end position="149"/>
    </location>
</feature>
<dbReference type="Pfam" id="PF01476">
    <property type="entry name" value="LysM"/>
    <property type="match status" value="5"/>
</dbReference>
<keyword evidence="2 3" id="KW-0326">Glycosidase</keyword>
<dbReference type="AlphaFoldDB" id="A0AAW1RZB6"/>
<dbReference type="Pfam" id="PF00704">
    <property type="entry name" value="Glyco_hydro_18"/>
    <property type="match status" value="1"/>
</dbReference>
<dbReference type="SUPFAM" id="SSF54556">
    <property type="entry name" value="Chitinase insertion domain"/>
    <property type="match status" value="1"/>
</dbReference>
<dbReference type="SUPFAM" id="SSF54106">
    <property type="entry name" value="LysM domain"/>
    <property type="match status" value="4"/>
</dbReference>
<keyword evidence="5" id="KW-0732">Signal</keyword>
<dbReference type="InterPro" id="IPR029070">
    <property type="entry name" value="Chitinase_insertion_sf"/>
</dbReference>
<keyword evidence="1 3" id="KW-0378">Hydrolase</keyword>
<dbReference type="InterPro" id="IPR050314">
    <property type="entry name" value="Glycosyl_Hydrlase_18"/>
</dbReference>
<feature type="compositionally biased region" description="Polar residues" evidence="4">
    <location>
        <begin position="50"/>
        <end position="77"/>
    </location>
</feature>
<dbReference type="Gene3D" id="3.10.350.10">
    <property type="entry name" value="LysM domain"/>
    <property type="match status" value="5"/>
</dbReference>
<dbReference type="GO" id="GO:0004568">
    <property type="term" value="F:chitinase activity"/>
    <property type="evidence" value="ECO:0007669"/>
    <property type="project" value="TreeGrafter"/>
</dbReference>
<feature type="compositionally biased region" description="Low complexity" evidence="4">
    <location>
        <begin position="563"/>
        <end position="575"/>
    </location>
</feature>
<dbReference type="InterPro" id="IPR018392">
    <property type="entry name" value="LysM"/>
</dbReference>
<dbReference type="InterPro" id="IPR036779">
    <property type="entry name" value="LysM_dom_sf"/>
</dbReference>
<evidence type="ECO:0000259" key="6">
    <source>
        <dbReference type="PROSITE" id="PS51782"/>
    </source>
</evidence>
<evidence type="ECO:0000256" key="1">
    <source>
        <dbReference type="ARBA" id="ARBA00022801"/>
    </source>
</evidence>
<protein>
    <recommendedName>
        <fullName evidence="10">Chitinase</fullName>
    </recommendedName>
</protein>
<evidence type="ECO:0000313" key="9">
    <source>
        <dbReference type="Proteomes" id="UP001438707"/>
    </source>
</evidence>
<evidence type="ECO:0000256" key="4">
    <source>
        <dbReference type="SAM" id="MobiDB-lite"/>
    </source>
</evidence>
<feature type="compositionally biased region" description="Basic and acidic residues" evidence="4">
    <location>
        <begin position="27"/>
        <end position="38"/>
    </location>
</feature>
<dbReference type="PROSITE" id="PS01095">
    <property type="entry name" value="GH18_1"/>
    <property type="match status" value="1"/>
</dbReference>
<feature type="domain" description="LysM" evidence="6">
    <location>
        <begin position="255"/>
        <end position="299"/>
    </location>
</feature>
<reference evidence="8 9" key="1">
    <citation type="journal article" date="2024" name="Nat. Commun.">
        <title>Phylogenomics reveals the evolutionary origins of lichenization in chlorophyte algae.</title>
        <authorList>
            <person name="Puginier C."/>
            <person name="Libourel C."/>
            <person name="Otte J."/>
            <person name="Skaloud P."/>
            <person name="Haon M."/>
            <person name="Grisel S."/>
            <person name="Petersen M."/>
            <person name="Berrin J.G."/>
            <person name="Delaux P.M."/>
            <person name="Dal Grande F."/>
            <person name="Keller J."/>
        </authorList>
    </citation>
    <scope>NUCLEOTIDE SEQUENCE [LARGE SCALE GENOMIC DNA]</scope>
    <source>
        <strain evidence="8 9">SAG 2145</strain>
    </source>
</reference>
<dbReference type="PROSITE" id="PS51910">
    <property type="entry name" value="GH18_2"/>
    <property type="match status" value="1"/>
</dbReference>
<dbReference type="Gene3D" id="3.10.50.10">
    <property type="match status" value="1"/>
</dbReference>
<dbReference type="Proteomes" id="UP001438707">
    <property type="component" value="Unassembled WGS sequence"/>
</dbReference>
<feature type="domain" description="LysM" evidence="6">
    <location>
        <begin position="372"/>
        <end position="416"/>
    </location>
</feature>
<evidence type="ECO:0000259" key="7">
    <source>
        <dbReference type="PROSITE" id="PS51910"/>
    </source>
</evidence>
<dbReference type="InterPro" id="IPR017853">
    <property type="entry name" value="GH"/>
</dbReference>
<dbReference type="GO" id="GO:0006032">
    <property type="term" value="P:chitin catabolic process"/>
    <property type="evidence" value="ECO:0007669"/>
    <property type="project" value="TreeGrafter"/>
</dbReference>
<evidence type="ECO:0000256" key="3">
    <source>
        <dbReference type="RuleBase" id="RU000489"/>
    </source>
</evidence>
<evidence type="ECO:0000256" key="2">
    <source>
        <dbReference type="ARBA" id="ARBA00023295"/>
    </source>
</evidence>
<feature type="domain" description="GH18" evidence="7">
    <location>
        <begin position="871"/>
        <end position="1257"/>
    </location>
</feature>
<evidence type="ECO:0000256" key="5">
    <source>
        <dbReference type="SAM" id="SignalP"/>
    </source>
</evidence>
<dbReference type="GO" id="GO:0005975">
    <property type="term" value="P:carbohydrate metabolic process"/>
    <property type="evidence" value="ECO:0007669"/>
    <property type="project" value="InterPro"/>
</dbReference>
<dbReference type="PANTHER" id="PTHR11177">
    <property type="entry name" value="CHITINASE"/>
    <property type="match status" value="1"/>
</dbReference>
<feature type="region of interest" description="Disordered" evidence="4">
    <location>
        <begin position="24"/>
        <end position="79"/>
    </location>
</feature>
<evidence type="ECO:0008006" key="10">
    <source>
        <dbReference type="Google" id="ProtNLM"/>
    </source>
</evidence>
<feature type="signal peptide" evidence="5">
    <location>
        <begin position="1"/>
        <end position="24"/>
    </location>
</feature>
<sequence length="1270" mass="134422">MRLETFLWATSTLASLAALGSASGAEAPRESPSRADHGARKHAVADLSESVATTESSPFRRLLQNSSPSGTSGTCTYTVKPGDTLSDLAAARRTTPASIAATNGISDPTNIAVGKVLQLPCASGPSGQPAPVTGAPPTLSTAPGPSSGTCTYTVKPGDTLSDLAAARRTTPSSIAATNGISDPTNIAVGKVLQLPCASGPSGQPAPVTASGPAAPPLQKLVISAPTGSPVKTGQNGDQNLTAAAPSGAPAGNCQKYYRVQSGDTCWALRTKRLLSQQELLSLNPGLNCTNLKIDQQLCLPDSPQSSVNCTRFLEIQSGDTCWALAGNNRVTLDQFKQMNPRLDCASLQIGSPVCIRAPSIAPAANQTNYCSSMATTKPKDSCNSLAAQYSTTVARLAQINPGLDCSQSSVGASLSICTSAITAATKSDLTNYENPDRPKALIKLATACSPLNSNVGPLTAAYNANPSPGNEQALREQLSAVLATRPDGANLATKLESSDSDFKQMADQLLPVGANNTCSELRKSSDPSYAYAKDCFCNKQPGTGVMHCIAVLGEAMKSRDWAASESSAAGPPASRSGRKLHSSHSASFYQDSQAAGSEWPPAYALHGHDRRMLGLCGMNLPLNKDQLGWIGKFNPSCNVTIGGPPLCDVPTKPMNASQAFREALKTRTQATSWCLNIECCMELDPLSVCLGAGFCAPSMSFGFSADQRQICVLDVSGHPLTCATGKGVLGPDADAIDGLVSGSYLSADLKLCLLEAIVHKIPGAPEMCVHLLQLKYMYLKGMLDVGGQVDLWLVKFTATGHFKVTDAPAASWACQTSGLQCKDWCLMKNGDKYLTLKLEINYLFGTWEPDLKCGDACKQPSCPNPANSPLTRMVTYTTNWAQYRNISDAAAGVIRPASCQPYSQKPSHLNPSLYTHVVFAFLRVDARNYSVLDVEPNDKQQIQQMNDLKKGNGGLKTMISIGGWSFSRAEETFTGKGTDSIFPALASSNTNIKAFVDSAISYAKSSKVDGIDLDWEFPNFDGTRPSERKNFTTLIQQMHIATKANGLLFSIAVRPAKLSQHYEVDQLAGNTDFINLMSYDFHGAFDKGEPLGHNAPIMDCKNRTGSTGNGTQPSWDIAGAVQAYKEGGVPASQMNFGLATYGRSMTATGKLLPGDGTVSGPSPKGKCTVTDGSLAYYELEDLLKASNSQVQRDTTAAMAAWASYGSNNFVTFDDETTLRLKMCYARSSGFGGVFIWDGEQDDNEFLSGKIKEQYNKASCSDFAPPVCGDQ</sequence>
<dbReference type="Gene3D" id="3.20.20.80">
    <property type="entry name" value="Glycosidases"/>
    <property type="match status" value="1"/>
</dbReference>
<feature type="domain" description="LysM" evidence="6">
    <location>
        <begin position="311"/>
        <end position="355"/>
    </location>
</feature>
<gene>
    <name evidence="8" type="ORF">WJX74_009550</name>
</gene>
<comment type="caution">
    <text evidence="8">The sequence shown here is derived from an EMBL/GenBank/DDBJ whole genome shotgun (WGS) entry which is preliminary data.</text>
</comment>
<dbReference type="InterPro" id="IPR001579">
    <property type="entry name" value="Glyco_hydro_18_chit_AS"/>
</dbReference>
<feature type="domain" description="LysM" evidence="6">
    <location>
        <begin position="75"/>
        <end position="119"/>
    </location>
</feature>
<feature type="compositionally biased region" description="Polar residues" evidence="4">
    <location>
        <begin position="138"/>
        <end position="149"/>
    </location>
</feature>
<dbReference type="EMBL" id="JALJOS010000005">
    <property type="protein sequence ID" value="KAK9839101.1"/>
    <property type="molecule type" value="Genomic_DNA"/>
</dbReference>
<accession>A0AAW1RZB6</accession>
<dbReference type="GO" id="GO:0005576">
    <property type="term" value="C:extracellular region"/>
    <property type="evidence" value="ECO:0007669"/>
    <property type="project" value="TreeGrafter"/>
</dbReference>
<dbReference type="InterPro" id="IPR001223">
    <property type="entry name" value="Glyco_hydro18_cat"/>
</dbReference>
<dbReference type="PANTHER" id="PTHR11177:SF317">
    <property type="entry name" value="CHITINASE 12-RELATED"/>
    <property type="match status" value="1"/>
</dbReference>
<organism evidence="8 9">
    <name type="scientific">Apatococcus lobatus</name>
    <dbReference type="NCBI Taxonomy" id="904363"/>
    <lineage>
        <taxon>Eukaryota</taxon>
        <taxon>Viridiplantae</taxon>
        <taxon>Chlorophyta</taxon>
        <taxon>core chlorophytes</taxon>
        <taxon>Trebouxiophyceae</taxon>
        <taxon>Chlorellales</taxon>
        <taxon>Chlorellaceae</taxon>
        <taxon>Apatococcus</taxon>
    </lineage>
</organism>
<dbReference type="CDD" id="cd00118">
    <property type="entry name" value="LysM"/>
    <property type="match status" value="4"/>
</dbReference>
<feature type="region of interest" description="Disordered" evidence="4">
    <location>
        <begin position="563"/>
        <end position="582"/>
    </location>
</feature>
<dbReference type="SMART" id="SM00257">
    <property type="entry name" value="LysM"/>
    <property type="match status" value="5"/>
</dbReference>
<feature type="chain" id="PRO_5043654430" description="Chitinase" evidence="5">
    <location>
        <begin position="25"/>
        <end position="1270"/>
    </location>
</feature>